<dbReference type="InterPro" id="IPR036396">
    <property type="entry name" value="Cyt_P450_sf"/>
</dbReference>
<evidence type="ECO:0000313" key="7">
    <source>
        <dbReference type="Proteomes" id="UP001174936"/>
    </source>
</evidence>
<keyword evidence="7" id="KW-1185">Reference proteome</keyword>
<evidence type="ECO:0000256" key="3">
    <source>
        <dbReference type="ARBA" id="ARBA00023004"/>
    </source>
</evidence>
<reference evidence="6" key="1">
    <citation type="submission" date="2023-06" db="EMBL/GenBank/DDBJ databases">
        <title>Genome-scale phylogeny and comparative genomics of the fungal order Sordariales.</title>
        <authorList>
            <consortium name="Lawrence Berkeley National Laboratory"/>
            <person name="Hensen N."/>
            <person name="Bonometti L."/>
            <person name="Westerberg I."/>
            <person name="Brannstrom I.O."/>
            <person name="Guillou S."/>
            <person name="Cros-Aarteil S."/>
            <person name="Calhoun S."/>
            <person name="Haridas S."/>
            <person name="Kuo A."/>
            <person name="Mondo S."/>
            <person name="Pangilinan J."/>
            <person name="Riley R."/>
            <person name="Labutti K."/>
            <person name="Andreopoulos B."/>
            <person name="Lipzen A."/>
            <person name="Chen C."/>
            <person name="Yanf M."/>
            <person name="Daum C."/>
            <person name="Ng V."/>
            <person name="Clum A."/>
            <person name="Steindorff A."/>
            <person name="Ohm R."/>
            <person name="Martin F."/>
            <person name="Silar P."/>
            <person name="Natvig D."/>
            <person name="Lalanne C."/>
            <person name="Gautier V."/>
            <person name="Ament-Velasquez S.L."/>
            <person name="Kruys A."/>
            <person name="Hutchinson M.I."/>
            <person name="Powell A.J."/>
            <person name="Barry K."/>
            <person name="Miller A.N."/>
            <person name="Grigoriev I.V."/>
            <person name="Debuchy R."/>
            <person name="Gladieux P."/>
            <person name="Thoren M.H."/>
            <person name="Johannesson H."/>
        </authorList>
    </citation>
    <scope>NUCLEOTIDE SEQUENCE</scope>
    <source>
        <strain evidence="6">SMH2532-1</strain>
    </source>
</reference>
<dbReference type="InterPro" id="IPR002401">
    <property type="entry name" value="Cyt_P450_E_grp-I"/>
</dbReference>
<proteinExistence type="predicted"/>
<dbReference type="InterPro" id="IPR001128">
    <property type="entry name" value="Cyt_P450"/>
</dbReference>
<dbReference type="CDD" id="cd11051">
    <property type="entry name" value="CYP59-like"/>
    <property type="match status" value="1"/>
</dbReference>
<evidence type="ECO:0000256" key="1">
    <source>
        <dbReference type="ARBA" id="ARBA00022617"/>
    </source>
</evidence>
<evidence type="ECO:0000256" key="2">
    <source>
        <dbReference type="ARBA" id="ARBA00022723"/>
    </source>
</evidence>
<dbReference type="PANTHER" id="PTHR24305">
    <property type="entry name" value="CYTOCHROME P450"/>
    <property type="match status" value="1"/>
</dbReference>
<evidence type="ECO:0000313" key="6">
    <source>
        <dbReference type="EMBL" id="KAK0638511.1"/>
    </source>
</evidence>
<dbReference type="SUPFAM" id="SSF48264">
    <property type="entry name" value="Cytochrome P450"/>
    <property type="match status" value="1"/>
</dbReference>
<dbReference type="Pfam" id="PF00067">
    <property type="entry name" value="p450"/>
    <property type="match status" value="1"/>
</dbReference>
<keyword evidence="1 4" id="KW-0349">Heme</keyword>
<dbReference type="GO" id="GO:0016705">
    <property type="term" value="F:oxidoreductase activity, acting on paired donors, with incorporation or reduction of molecular oxygen"/>
    <property type="evidence" value="ECO:0007669"/>
    <property type="project" value="InterPro"/>
</dbReference>
<dbReference type="AlphaFoldDB" id="A0AA40CGZ7"/>
<comment type="cofactor">
    <cofactor evidence="4">
        <name>heme</name>
        <dbReference type="ChEBI" id="CHEBI:30413"/>
    </cofactor>
</comment>
<sequence>MLAPLLLAAAAVLGSYLIHKIRWWRLDQFKNVPQVKPDGFWGHLKLMGELMSSGRKDAHPDEIFVKMSEELGRPPVFLVDNRPVSWPMILIASHEAAEQITRASKLHPWSVPKSPSVGDIVHVIGSKSLLIKEGEEWKQFRKMFNPGFAPSHILTLLPAILAKLPRFIELLENKAKTGGEFPLAKPIINLTFDIIGAVVIDTDTDAQHEKDEDRGGMIRLFDELSQTYTGAGVNFPWWLRPRLEYRRIGIARKIDRLLAPIVRQKHAELKESKSKGRTVLDLSLQGIDELTDFHVSLACDQIKTFLFAGHDTTAILLSWTFYELSRTPRVLKAVRAELDDLFGPDPDPKAVIAKFMAPGGEELLGRMPYISAVLKESLRLHPPAGSARMSPTGSGMMMRMPNGEDVCIDNMIIYLCARLIQQDPSVYGDTADDFMPERWIGDSDTSQTTNDDSADTKGAKKIPASAWRPFERGPRNCIGQELANIEARVIVAVIARRFDFTKVGLGELDLDEKGKPMLNEKGQYKVKSEVYQTIQVTAKPVDGMMVKVKLA</sequence>
<evidence type="ECO:0000256" key="5">
    <source>
        <dbReference type="SAM" id="MobiDB-lite"/>
    </source>
</evidence>
<dbReference type="PRINTS" id="PR00463">
    <property type="entry name" value="EP450I"/>
</dbReference>
<protein>
    <submittedName>
        <fullName evidence="6">Cytochrome P450</fullName>
    </submittedName>
</protein>
<dbReference type="PANTHER" id="PTHR24305:SF222">
    <property type="entry name" value="CYTOCHROME P450 MONOOXYGENASE STCS"/>
    <property type="match status" value="1"/>
</dbReference>
<evidence type="ECO:0000256" key="4">
    <source>
        <dbReference type="PIRSR" id="PIRSR602401-1"/>
    </source>
</evidence>
<accession>A0AA40CGZ7</accession>
<gene>
    <name evidence="6" type="ORF">B0T16DRAFT_421282</name>
</gene>
<dbReference type="GO" id="GO:0005506">
    <property type="term" value="F:iron ion binding"/>
    <property type="evidence" value="ECO:0007669"/>
    <property type="project" value="InterPro"/>
</dbReference>
<dbReference type="EMBL" id="JAULSV010000007">
    <property type="protein sequence ID" value="KAK0638511.1"/>
    <property type="molecule type" value="Genomic_DNA"/>
</dbReference>
<feature type="binding site" description="axial binding residue" evidence="4">
    <location>
        <position position="477"/>
    </location>
    <ligand>
        <name>heme</name>
        <dbReference type="ChEBI" id="CHEBI:30413"/>
    </ligand>
    <ligandPart>
        <name>Fe</name>
        <dbReference type="ChEBI" id="CHEBI:18248"/>
    </ligandPart>
</feature>
<feature type="region of interest" description="Disordered" evidence="5">
    <location>
        <begin position="438"/>
        <end position="461"/>
    </location>
</feature>
<feature type="compositionally biased region" description="Low complexity" evidence="5">
    <location>
        <begin position="442"/>
        <end position="451"/>
    </location>
</feature>
<dbReference type="InterPro" id="IPR050121">
    <property type="entry name" value="Cytochrome_P450_monoxygenase"/>
</dbReference>
<comment type="caution">
    <text evidence="6">The sequence shown here is derived from an EMBL/GenBank/DDBJ whole genome shotgun (WGS) entry which is preliminary data.</text>
</comment>
<name>A0AA40CGZ7_9PEZI</name>
<keyword evidence="2 4" id="KW-0479">Metal-binding</keyword>
<dbReference type="Proteomes" id="UP001174936">
    <property type="component" value="Unassembled WGS sequence"/>
</dbReference>
<dbReference type="GO" id="GO:0004497">
    <property type="term" value="F:monooxygenase activity"/>
    <property type="evidence" value="ECO:0007669"/>
    <property type="project" value="InterPro"/>
</dbReference>
<keyword evidence="3 4" id="KW-0408">Iron</keyword>
<dbReference type="Gene3D" id="1.10.630.10">
    <property type="entry name" value="Cytochrome P450"/>
    <property type="match status" value="1"/>
</dbReference>
<dbReference type="PRINTS" id="PR00385">
    <property type="entry name" value="P450"/>
</dbReference>
<dbReference type="GO" id="GO:0020037">
    <property type="term" value="F:heme binding"/>
    <property type="evidence" value="ECO:0007669"/>
    <property type="project" value="InterPro"/>
</dbReference>
<organism evidence="6 7">
    <name type="scientific">Cercophora newfieldiana</name>
    <dbReference type="NCBI Taxonomy" id="92897"/>
    <lineage>
        <taxon>Eukaryota</taxon>
        <taxon>Fungi</taxon>
        <taxon>Dikarya</taxon>
        <taxon>Ascomycota</taxon>
        <taxon>Pezizomycotina</taxon>
        <taxon>Sordariomycetes</taxon>
        <taxon>Sordariomycetidae</taxon>
        <taxon>Sordariales</taxon>
        <taxon>Lasiosphaeriaceae</taxon>
        <taxon>Cercophora</taxon>
    </lineage>
</organism>